<dbReference type="PANTHER" id="PTHR30537:SF31">
    <property type="entry name" value="TRANSCRIPTIONAL REGULATOR, LYSR FAMILY"/>
    <property type="match status" value="1"/>
</dbReference>
<dbReference type="InterPro" id="IPR036388">
    <property type="entry name" value="WH-like_DNA-bd_sf"/>
</dbReference>
<accession>R8B1S8</accession>
<proteinExistence type="inferred from homology"/>
<dbReference type="InterPro" id="IPR000847">
    <property type="entry name" value="LysR_HTH_N"/>
</dbReference>
<dbReference type="eggNOG" id="COG0583">
    <property type="taxonomic scope" value="Bacteria"/>
</dbReference>
<dbReference type="GO" id="GO:0003700">
    <property type="term" value="F:DNA-binding transcription factor activity"/>
    <property type="evidence" value="ECO:0007669"/>
    <property type="project" value="InterPro"/>
</dbReference>
<keyword evidence="3" id="KW-0238">DNA-binding</keyword>
<dbReference type="Pfam" id="PF03466">
    <property type="entry name" value="LysR_substrate"/>
    <property type="match status" value="1"/>
</dbReference>
<dbReference type="AlphaFoldDB" id="R8B1S8"/>
<dbReference type="OrthoDB" id="9786526at2"/>
<name>R8B1S8_9GAMM</name>
<evidence type="ECO:0000256" key="2">
    <source>
        <dbReference type="ARBA" id="ARBA00023015"/>
    </source>
</evidence>
<dbReference type="Proteomes" id="UP000016540">
    <property type="component" value="Unassembled WGS sequence"/>
</dbReference>
<feature type="domain" description="HTH lysR-type" evidence="5">
    <location>
        <begin position="1"/>
        <end position="59"/>
    </location>
</feature>
<dbReference type="Gene3D" id="3.40.190.290">
    <property type="match status" value="1"/>
</dbReference>
<dbReference type="PATRIC" id="fig|1318628.3.peg.1463"/>
<sequence length="311" mass="34944">MQDLNDLFYFVQVVEHGGFAPAGRALGVPKSKLSRRIALLEERLDTRLINRSTRRFSVTELGKEYYRHCVAMLVEADAAQELIDRSRSEPRGCIRMSCPPGLIYFLVAPLVVQFMELYPEVKIELVATSRRVDVIKEGLDLALRVRYPPIEDSGLTMKVLSRSPQYLMASKALVERSPEIGSPEDLTRLPSIDFEQADGQHIWCLDGPDDVSVQVHHKPRLVTDDVFTLRQAALAGLGVVKMPLIVGGRDLIEGRLVNVLPGWQPRGGIFHAVFPSRRGLLPAIRAFLDYLSEQVDEVDFPEPEQSITRMS</sequence>
<keyword evidence="2" id="KW-0805">Transcription regulation</keyword>
<evidence type="ECO:0000256" key="4">
    <source>
        <dbReference type="ARBA" id="ARBA00023163"/>
    </source>
</evidence>
<dbReference type="RefSeq" id="WP_012137467.1">
    <property type="nucleotide sequence ID" value="NZ_KE007317.1"/>
</dbReference>
<evidence type="ECO:0000313" key="6">
    <source>
        <dbReference type="EMBL" id="EON92541.1"/>
    </source>
</evidence>
<dbReference type="GO" id="GO:0006351">
    <property type="term" value="P:DNA-templated transcription"/>
    <property type="evidence" value="ECO:0007669"/>
    <property type="project" value="TreeGrafter"/>
</dbReference>
<evidence type="ECO:0000259" key="5">
    <source>
        <dbReference type="PROSITE" id="PS50931"/>
    </source>
</evidence>
<dbReference type="HOGENOM" id="CLU_039613_16_2_6"/>
<keyword evidence="7" id="KW-1185">Reference proteome</keyword>
<dbReference type="Gene3D" id="1.10.10.10">
    <property type="entry name" value="Winged helix-like DNA-binding domain superfamily/Winged helix DNA-binding domain"/>
    <property type="match status" value="1"/>
</dbReference>
<dbReference type="InterPro" id="IPR058163">
    <property type="entry name" value="LysR-type_TF_proteobact-type"/>
</dbReference>
<dbReference type="FunFam" id="1.10.10.10:FF:000001">
    <property type="entry name" value="LysR family transcriptional regulator"/>
    <property type="match status" value="1"/>
</dbReference>
<dbReference type="GO" id="GO:0043565">
    <property type="term" value="F:sequence-specific DNA binding"/>
    <property type="evidence" value="ECO:0007669"/>
    <property type="project" value="TreeGrafter"/>
</dbReference>
<keyword evidence="4" id="KW-0804">Transcription</keyword>
<dbReference type="EMBL" id="ASAD01000010">
    <property type="protein sequence ID" value="EON92541.1"/>
    <property type="molecule type" value="Genomic_DNA"/>
</dbReference>
<evidence type="ECO:0000313" key="7">
    <source>
        <dbReference type="Proteomes" id="UP000016540"/>
    </source>
</evidence>
<evidence type="ECO:0000256" key="1">
    <source>
        <dbReference type="ARBA" id="ARBA00009437"/>
    </source>
</evidence>
<dbReference type="Pfam" id="PF00126">
    <property type="entry name" value="HTH_1"/>
    <property type="match status" value="1"/>
</dbReference>
<dbReference type="InterPro" id="IPR005119">
    <property type="entry name" value="LysR_subst-bd"/>
</dbReference>
<protein>
    <submittedName>
        <fullName evidence="6">LysR family transcriptional regulator</fullName>
    </submittedName>
</protein>
<dbReference type="SUPFAM" id="SSF46785">
    <property type="entry name" value="Winged helix' DNA-binding domain"/>
    <property type="match status" value="1"/>
</dbReference>
<organism evidence="6 7">
    <name type="scientific">Marinobacter lipolyticus SM19</name>
    <dbReference type="NCBI Taxonomy" id="1318628"/>
    <lineage>
        <taxon>Bacteria</taxon>
        <taxon>Pseudomonadati</taxon>
        <taxon>Pseudomonadota</taxon>
        <taxon>Gammaproteobacteria</taxon>
        <taxon>Pseudomonadales</taxon>
        <taxon>Marinobacteraceae</taxon>
        <taxon>Marinobacter</taxon>
    </lineage>
</organism>
<comment type="caution">
    <text evidence="6">The sequence shown here is derived from an EMBL/GenBank/DDBJ whole genome shotgun (WGS) entry which is preliminary data.</text>
</comment>
<dbReference type="PANTHER" id="PTHR30537">
    <property type="entry name" value="HTH-TYPE TRANSCRIPTIONAL REGULATOR"/>
    <property type="match status" value="1"/>
</dbReference>
<reference evidence="6 7" key="1">
    <citation type="journal article" date="2013" name="Genome Announc.">
        <title>Draft Genome Sequence of the Moderately Halophilic Bacterium Marinobacter lipolyticus Strain SM19.</title>
        <authorList>
            <person name="Papke R.T."/>
            <person name="de la Haba R.R."/>
            <person name="Infante-Dominguez C."/>
            <person name="Perez D."/>
            <person name="Sanchez-Porro C."/>
            <person name="Lapierre P."/>
            <person name="Ventosa A."/>
        </authorList>
    </citation>
    <scope>NUCLEOTIDE SEQUENCE [LARGE SCALE GENOMIC DNA]</scope>
    <source>
        <strain evidence="6 7">SM19</strain>
    </source>
</reference>
<dbReference type="InterPro" id="IPR036390">
    <property type="entry name" value="WH_DNA-bd_sf"/>
</dbReference>
<dbReference type="STRING" id="1318628.MARLIPOL_07309"/>
<dbReference type="SUPFAM" id="SSF53850">
    <property type="entry name" value="Periplasmic binding protein-like II"/>
    <property type="match status" value="1"/>
</dbReference>
<evidence type="ECO:0000256" key="3">
    <source>
        <dbReference type="ARBA" id="ARBA00023125"/>
    </source>
</evidence>
<comment type="similarity">
    <text evidence="1">Belongs to the LysR transcriptional regulatory family.</text>
</comment>
<dbReference type="CDD" id="cd08473">
    <property type="entry name" value="PBP2_CrgA_like_4"/>
    <property type="match status" value="1"/>
</dbReference>
<dbReference type="PROSITE" id="PS50931">
    <property type="entry name" value="HTH_LYSR"/>
    <property type="match status" value="1"/>
</dbReference>
<gene>
    <name evidence="6" type="ORF">MARLIPOL_07309</name>
</gene>